<evidence type="ECO:0000313" key="3">
    <source>
        <dbReference type="Proteomes" id="UP001066276"/>
    </source>
</evidence>
<feature type="region of interest" description="Disordered" evidence="1">
    <location>
        <begin position="1"/>
        <end position="20"/>
    </location>
</feature>
<reference evidence="2" key="1">
    <citation type="journal article" date="2022" name="bioRxiv">
        <title>Sequencing and chromosome-scale assembly of the giantPleurodeles waltlgenome.</title>
        <authorList>
            <person name="Brown T."/>
            <person name="Elewa A."/>
            <person name="Iarovenko S."/>
            <person name="Subramanian E."/>
            <person name="Araus A.J."/>
            <person name="Petzold A."/>
            <person name="Susuki M."/>
            <person name="Suzuki K.-i.T."/>
            <person name="Hayashi T."/>
            <person name="Toyoda A."/>
            <person name="Oliveira C."/>
            <person name="Osipova E."/>
            <person name="Leigh N.D."/>
            <person name="Simon A."/>
            <person name="Yun M.H."/>
        </authorList>
    </citation>
    <scope>NUCLEOTIDE SEQUENCE</scope>
    <source>
        <strain evidence="2">20211129_DDA</strain>
        <tissue evidence="2">Liver</tissue>
    </source>
</reference>
<protein>
    <submittedName>
        <fullName evidence="2">Uncharacterized protein</fullName>
    </submittedName>
</protein>
<name>A0AAV7THT8_PLEWA</name>
<comment type="caution">
    <text evidence="2">The sequence shown here is derived from an EMBL/GenBank/DDBJ whole genome shotgun (WGS) entry which is preliminary data.</text>
</comment>
<sequence length="257" mass="28198">MGKRKGRNSPLGGNAQPKIPKLFKTPRALSGCVADDIDILIEEVEALLTKKDKEPQKCLKNVSLSIFLKPCEKGKILISDVFARPLPSQSKGGPHRASLSAEETPARSVIVHEIPCSNRFSALESLGTNDDLGIFNDQATSQHSIHPMQKDILTLVVELKEVKDLKSSLAEVLSLLRSKSTSMELCNLNNQEPSIKTRPYKAPAPGKIMEKSLLQTLSAPASPSDQSSWNKRNSWRTNIGPPNAYKGRKFRTKCTSA</sequence>
<accession>A0AAV7THT8</accession>
<keyword evidence="3" id="KW-1185">Reference proteome</keyword>
<evidence type="ECO:0000313" key="2">
    <source>
        <dbReference type="EMBL" id="KAJ1175509.1"/>
    </source>
</evidence>
<feature type="compositionally biased region" description="Polar residues" evidence="1">
    <location>
        <begin position="217"/>
        <end position="237"/>
    </location>
</feature>
<proteinExistence type="predicted"/>
<gene>
    <name evidence="2" type="ORF">NDU88_000797</name>
</gene>
<feature type="compositionally biased region" description="Basic residues" evidence="1">
    <location>
        <begin position="246"/>
        <end position="257"/>
    </location>
</feature>
<dbReference type="Proteomes" id="UP001066276">
    <property type="component" value="Chromosome 3_2"/>
</dbReference>
<evidence type="ECO:0000256" key="1">
    <source>
        <dbReference type="SAM" id="MobiDB-lite"/>
    </source>
</evidence>
<dbReference type="EMBL" id="JANPWB010000006">
    <property type="protein sequence ID" value="KAJ1175509.1"/>
    <property type="molecule type" value="Genomic_DNA"/>
</dbReference>
<dbReference type="AlphaFoldDB" id="A0AAV7THT8"/>
<organism evidence="2 3">
    <name type="scientific">Pleurodeles waltl</name>
    <name type="common">Iberian ribbed newt</name>
    <dbReference type="NCBI Taxonomy" id="8319"/>
    <lineage>
        <taxon>Eukaryota</taxon>
        <taxon>Metazoa</taxon>
        <taxon>Chordata</taxon>
        <taxon>Craniata</taxon>
        <taxon>Vertebrata</taxon>
        <taxon>Euteleostomi</taxon>
        <taxon>Amphibia</taxon>
        <taxon>Batrachia</taxon>
        <taxon>Caudata</taxon>
        <taxon>Salamandroidea</taxon>
        <taxon>Salamandridae</taxon>
        <taxon>Pleurodelinae</taxon>
        <taxon>Pleurodeles</taxon>
    </lineage>
</organism>
<feature type="region of interest" description="Disordered" evidence="1">
    <location>
        <begin position="217"/>
        <end position="257"/>
    </location>
</feature>